<name>B9M625_GEODF</name>
<dbReference type="PROSITE" id="PS51257">
    <property type="entry name" value="PROKAR_LIPOPROTEIN"/>
    <property type="match status" value="1"/>
</dbReference>
<evidence type="ECO:0000313" key="2">
    <source>
        <dbReference type="EMBL" id="ACM20006.1"/>
    </source>
</evidence>
<dbReference type="eggNOG" id="ENOG503014J">
    <property type="taxonomic scope" value="Bacteria"/>
</dbReference>
<feature type="signal peptide" evidence="1">
    <location>
        <begin position="1"/>
        <end position="22"/>
    </location>
</feature>
<feature type="chain" id="PRO_5002886684" description="Lipoprotein" evidence="1">
    <location>
        <begin position="23"/>
        <end position="580"/>
    </location>
</feature>
<dbReference type="STRING" id="316067.Geob_1648"/>
<reference evidence="2 3" key="1">
    <citation type="submission" date="2009-01" db="EMBL/GenBank/DDBJ databases">
        <title>Complete sequence of Geobacter sp. FRC-32.</title>
        <authorList>
            <consortium name="US DOE Joint Genome Institute"/>
            <person name="Lucas S."/>
            <person name="Copeland A."/>
            <person name="Lapidus A."/>
            <person name="Glavina del Rio T."/>
            <person name="Dalin E."/>
            <person name="Tice H."/>
            <person name="Bruce D."/>
            <person name="Goodwin L."/>
            <person name="Pitluck S."/>
            <person name="Saunders E."/>
            <person name="Brettin T."/>
            <person name="Detter J.C."/>
            <person name="Han C."/>
            <person name="Larimer F."/>
            <person name="Land M."/>
            <person name="Hauser L."/>
            <person name="Kyrpides N."/>
            <person name="Ovchinnikova G."/>
            <person name="Kostka J."/>
            <person name="Richardson P."/>
        </authorList>
    </citation>
    <scope>NUCLEOTIDE SEQUENCE [LARGE SCALE GENOMIC DNA]</scope>
    <source>
        <strain evidence="3">DSM 22248 / JCM 15807 / FRC-32</strain>
    </source>
</reference>
<sequence length="580" mass="61033">MRKTWQIVKTLILIGTSALILAACGGGGGGSTTPAATTISGTAAAGAPIIGSVTIKDSKGATKTVQIAADGKYTVDVSDMTGPFMVRADGYVGGNEYHLYSAGTAADVGGTINVTPLTDLIVANIANTVAANYFESGNFSNLTATELKTESDALKAKLLPVLQAVGVSDSIDLLRSSFSTDHSGLDAALDIIKVETTDTTTGAATITNLITKQAISSTTTAVLTDTTNVATGMTDIQKISAGFKQFSDLFATSLPSETNATLLGLFDSATFLDQGQNLASFLSEITTDKEMIGISFTNISIQSMDVAKGTATVAFTVLENGKVSLDAPVAFHMIKKADGKWYMQGDQYIVGIDIEPVAEYHVTSTTPQIITGIRFNIEDRGGLNITSAVVKGAGLPVDGVTLINNVAYDQFQIQNPTQSYGNLYPLTDADIAKIADTGEAYTVELYIGTNTTPAATYTEKLVKRPYLSTELTVDNFPKVTSPTATELYALLGSSADINDSVTWTLPSGLTNDWLSVWVGDNAGNTARFEAGLLPAETSRSLVLSPVTSTGQRFTITWGNIWLGAYDSYGRQLGISMNAWQ</sequence>
<evidence type="ECO:0000256" key="1">
    <source>
        <dbReference type="SAM" id="SignalP"/>
    </source>
</evidence>
<dbReference type="EMBL" id="CP001390">
    <property type="protein sequence ID" value="ACM20006.1"/>
    <property type="molecule type" value="Genomic_DNA"/>
</dbReference>
<evidence type="ECO:0008006" key="4">
    <source>
        <dbReference type="Google" id="ProtNLM"/>
    </source>
</evidence>
<keyword evidence="1" id="KW-0732">Signal</keyword>
<keyword evidence="3" id="KW-1185">Reference proteome</keyword>
<dbReference type="Proteomes" id="UP000007721">
    <property type="component" value="Chromosome"/>
</dbReference>
<dbReference type="AlphaFoldDB" id="B9M625"/>
<dbReference type="KEGG" id="geo:Geob_1648"/>
<organism evidence="2 3">
    <name type="scientific">Geotalea daltonii (strain DSM 22248 / JCM 15807 / FRC-32)</name>
    <name type="common">Geobacter daltonii</name>
    <dbReference type="NCBI Taxonomy" id="316067"/>
    <lineage>
        <taxon>Bacteria</taxon>
        <taxon>Pseudomonadati</taxon>
        <taxon>Thermodesulfobacteriota</taxon>
        <taxon>Desulfuromonadia</taxon>
        <taxon>Geobacterales</taxon>
        <taxon>Geobacteraceae</taxon>
        <taxon>Geotalea</taxon>
    </lineage>
</organism>
<gene>
    <name evidence="2" type="ordered locus">Geob_1648</name>
</gene>
<proteinExistence type="predicted"/>
<dbReference type="RefSeq" id="WP_012646735.1">
    <property type="nucleotide sequence ID" value="NC_011979.1"/>
</dbReference>
<dbReference type="HOGENOM" id="CLU_446798_0_0_7"/>
<protein>
    <recommendedName>
        <fullName evidence="4">Lipoprotein</fullName>
    </recommendedName>
</protein>
<accession>B9M625</accession>
<evidence type="ECO:0000313" key="3">
    <source>
        <dbReference type="Proteomes" id="UP000007721"/>
    </source>
</evidence>
<dbReference type="OrthoDB" id="5401381at2"/>